<dbReference type="InterPro" id="IPR002641">
    <property type="entry name" value="PNPLA_dom"/>
</dbReference>
<feature type="domain" description="PNPLA" evidence="6">
    <location>
        <begin position="8"/>
        <end position="219"/>
    </location>
</feature>
<feature type="active site" description="Proton acceptor" evidence="4">
    <location>
        <position position="206"/>
    </location>
</feature>
<reference evidence="7 8" key="1">
    <citation type="submission" date="2020-05" db="EMBL/GenBank/DDBJ databases">
        <title>Complete genome sequence of Deefgea sp. D17.</title>
        <authorList>
            <person name="Bae J.-W."/>
            <person name="Han J.E."/>
        </authorList>
    </citation>
    <scope>NUCLEOTIDE SEQUENCE [LARGE SCALE GENOMIC DNA]</scope>
    <source>
        <strain evidence="7 8">D17</strain>
    </source>
</reference>
<dbReference type="GO" id="GO:0016042">
    <property type="term" value="P:lipid catabolic process"/>
    <property type="evidence" value="ECO:0007669"/>
    <property type="project" value="UniProtKB-UniRule"/>
</dbReference>
<evidence type="ECO:0000313" key="7">
    <source>
        <dbReference type="EMBL" id="QKJ66393.1"/>
    </source>
</evidence>
<organism evidence="7 8">
    <name type="scientific">Deefgea piscis</name>
    <dbReference type="NCBI Taxonomy" id="2739061"/>
    <lineage>
        <taxon>Bacteria</taxon>
        <taxon>Pseudomonadati</taxon>
        <taxon>Pseudomonadota</taxon>
        <taxon>Betaproteobacteria</taxon>
        <taxon>Neisseriales</taxon>
        <taxon>Chitinibacteraceae</taxon>
        <taxon>Deefgea</taxon>
    </lineage>
</organism>
<dbReference type="SUPFAM" id="SSF52151">
    <property type="entry name" value="FabD/lysophospholipase-like"/>
    <property type="match status" value="1"/>
</dbReference>
<dbReference type="Gene3D" id="3.40.1090.10">
    <property type="entry name" value="Cytosolic phospholipase A2 catalytic domain"/>
    <property type="match status" value="2"/>
</dbReference>
<evidence type="ECO:0000313" key="8">
    <source>
        <dbReference type="Proteomes" id="UP000504844"/>
    </source>
</evidence>
<keyword evidence="1 4" id="KW-0378">Hydrolase</keyword>
<dbReference type="PANTHER" id="PTHR14226:SF78">
    <property type="entry name" value="SLR0060 PROTEIN"/>
    <property type="match status" value="1"/>
</dbReference>
<keyword evidence="5" id="KW-1133">Transmembrane helix</keyword>
<protein>
    <submittedName>
        <fullName evidence="7">Patatin-like phospholipase family protein</fullName>
    </submittedName>
</protein>
<dbReference type="GO" id="GO:0016787">
    <property type="term" value="F:hydrolase activity"/>
    <property type="evidence" value="ECO:0007669"/>
    <property type="project" value="UniProtKB-UniRule"/>
</dbReference>
<keyword evidence="2 4" id="KW-0442">Lipid degradation</keyword>
<keyword evidence="3 4" id="KW-0443">Lipid metabolism</keyword>
<evidence type="ECO:0000259" key="6">
    <source>
        <dbReference type="PROSITE" id="PS51635"/>
    </source>
</evidence>
<keyword evidence="8" id="KW-1185">Reference proteome</keyword>
<feature type="short sequence motif" description="GXSXG" evidence="4">
    <location>
        <begin position="43"/>
        <end position="47"/>
    </location>
</feature>
<dbReference type="AlphaFoldDB" id="A0A6M8SMP2"/>
<comment type="caution">
    <text evidence="4">Lacks conserved residue(s) required for the propagation of feature annotation.</text>
</comment>
<dbReference type="PROSITE" id="PS51635">
    <property type="entry name" value="PNPLA"/>
    <property type="match status" value="1"/>
</dbReference>
<accession>A0A6M8SMP2</accession>
<evidence type="ECO:0000256" key="4">
    <source>
        <dbReference type="PROSITE-ProRule" id="PRU01161"/>
    </source>
</evidence>
<dbReference type="Proteomes" id="UP000504844">
    <property type="component" value="Chromosome"/>
</dbReference>
<keyword evidence="5" id="KW-0472">Membrane</keyword>
<dbReference type="RefSeq" id="WP_173532897.1">
    <property type="nucleotide sequence ID" value="NZ_CP054143.1"/>
</dbReference>
<dbReference type="InterPro" id="IPR016035">
    <property type="entry name" value="Acyl_Trfase/lysoPLipase"/>
</dbReference>
<sequence>MSKKKIAITCQGGGSQTAFTAGALKALYDNGFAEHYELVSITGTSGGALCATLIWYALYKKDAYIPQRMLDLWADNTAQSDAEEQFNHYVVESIRKVNRGQMPQFNLSPYSPLMQMMNTFTGAQFRPNFTDFRRLLDSHINFAELKAMGANTELPALILGAADVLTGKLAKFNSRTEAIRAEHILSSCAVPNIFEAVEFDGHAYWDGLFSDNPPVDEVIKPIYVGENNLPDEIWVIKINPTGCQTVPKSPEAISDRRNEMIGNMSLFQQLTSIRTLNELLLNQAFTPEFLAKNGVKAPIKLPRCLSSDDIRPYHIPFIEMSEALQSTLDYESKLDRSPKNIQKLMQDGEQQARHFLAERLAAA</sequence>
<feature type="active site" description="Nucleophile" evidence="4">
    <location>
        <position position="45"/>
    </location>
</feature>
<evidence type="ECO:0000256" key="2">
    <source>
        <dbReference type="ARBA" id="ARBA00022963"/>
    </source>
</evidence>
<feature type="transmembrane region" description="Helical" evidence="5">
    <location>
        <begin position="38"/>
        <end position="59"/>
    </location>
</feature>
<evidence type="ECO:0000256" key="5">
    <source>
        <dbReference type="SAM" id="Phobius"/>
    </source>
</evidence>
<dbReference type="EMBL" id="CP054143">
    <property type="protein sequence ID" value="QKJ66393.1"/>
    <property type="molecule type" value="Genomic_DNA"/>
</dbReference>
<evidence type="ECO:0000256" key="3">
    <source>
        <dbReference type="ARBA" id="ARBA00023098"/>
    </source>
</evidence>
<proteinExistence type="predicted"/>
<dbReference type="PANTHER" id="PTHR14226">
    <property type="entry name" value="NEUROPATHY TARGET ESTERASE/SWISS CHEESE D.MELANOGASTER"/>
    <property type="match status" value="1"/>
</dbReference>
<gene>
    <name evidence="7" type="ORF">HQN60_06600</name>
</gene>
<dbReference type="InterPro" id="IPR050301">
    <property type="entry name" value="NTE"/>
</dbReference>
<dbReference type="Pfam" id="PF01734">
    <property type="entry name" value="Patatin"/>
    <property type="match status" value="1"/>
</dbReference>
<name>A0A6M8SMP2_9NEIS</name>
<keyword evidence="5" id="KW-0812">Transmembrane</keyword>
<dbReference type="KEGG" id="dee:HQN60_06600"/>
<evidence type="ECO:0000256" key="1">
    <source>
        <dbReference type="ARBA" id="ARBA00022801"/>
    </source>
</evidence>